<protein>
    <recommendedName>
        <fullName evidence="4">Retrotransposon gag domain-containing protein</fullName>
    </recommendedName>
</protein>
<evidence type="ECO:0000313" key="2">
    <source>
        <dbReference type="EnsemblMetazoa" id="CapteP208441"/>
    </source>
</evidence>
<dbReference type="AlphaFoldDB" id="R7UUU3"/>
<reference evidence="1 3" key="2">
    <citation type="journal article" date="2013" name="Nature">
        <title>Insights into bilaterian evolution from three spiralian genomes.</title>
        <authorList>
            <person name="Simakov O."/>
            <person name="Marletaz F."/>
            <person name="Cho S.J."/>
            <person name="Edsinger-Gonzales E."/>
            <person name="Havlak P."/>
            <person name="Hellsten U."/>
            <person name="Kuo D.H."/>
            <person name="Larsson T."/>
            <person name="Lv J."/>
            <person name="Arendt D."/>
            <person name="Savage R."/>
            <person name="Osoegawa K."/>
            <person name="de Jong P."/>
            <person name="Grimwood J."/>
            <person name="Chapman J.A."/>
            <person name="Shapiro H."/>
            <person name="Aerts A."/>
            <person name="Otillar R.P."/>
            <person name="Terry A.Y."/>
            <person name="Boore J.L."/>
            <person name="Grigoriev I.V."/>
            <person name="Lindberg D.R."/>
            <person name="Seaver E.C."/>
            <person name="Weisblat D.A."/>
            <person name="Putnam N.H."/>
            <person name="Rokhsar D.S."/>
        </authorList>
    </citation>
    <scope>NUCLEOTIDE SEQUENCE</scope>
    <source>
        <strain evidence="1 3">I ESC-2004</strain>
    </source>
</reference>
<reference evidence="3" key="1">
    <citation type="submission" date="2012-12" db="EMBL/GenBank/DDBJ databases">
        <authorList>
            <person name="Hellsten U."/>
            <person name="Grimwood J."/>
            <person name="Chapman J.A."/>
            <person name="Shapiro H."/>
            <person name="Aerts A."/>
            <person name="Otillar R.P."/>
            <person name="Terry A.Y."/>
            <person name="Boore J.L."/>
            <person name="Simakov O."/>
            <person name="Marletaz F."/>
            <person name="Cho S.-J."/>
            <person name="Edsinger-Gonzales E."/>
            <person name="Havlak P."/>
            <person name="Kuo D.-H."/>
            <person name="Larsson T."/>
            <person name="Lv J."/>
            <person name="Arendt D."/>
            <person name="Savage R."/>
            <person name="Osoegawa K."/>
            <person name="de Jong P."/>
            <person name="Lindberg D.R."/>
            <person name="Seaver E.C."/>
            <person name="Weisblat D.A."/>
            <person name="Putnam N.H."/>
            <person name="Grigoriev I.V."/>
            <person name="Rokhsar D.S."/>
        </authorList>
    </citation>
    <scope>NUCLEOTIDE SEQUENCE</scope>
    <source>
        <strain evidence="3">I ESC-2004</strain>
    </source>
</reference>
<name>R7UUU3_CAPTE</name>
<dbReference type="STRING" id="283909.R7UUU3"/>
<dbReference type="EMBL" id="KB297526">
    <property type="protein sequence ID" value="ELU10408.1"/>
    <property type="molecule type" value="Genomic_DNA"/>
</dbReference>
<evidence type="ECO:0000313" key="1">
    <source>
        <dbReference type="EMBL" id="ELU10408.1"/>
    </source>
</evidence>
<dbReference type="OrthoDB" id="8046332at2759"/>
<dbReference type="EnsemblMetazoa" id="CapteT208441">
    <property type="protein sequence ID" value="CapteP208441"/>
    <property type="gene ID" value="CapteG208441"/>
</dbReference>
<evidence type="ECO:0008006" key="4">
    <source>
        <dbReference type="Google" id="ProtNLM"/>
    </source>
</evidence>
<evidence type="ECO:0000313" key="3">
    <source>
        <dbReference type="Proteomes" id="UP000014760"/>
    </source>
</evidence>
<proteinExistence type="predicted"/>
<dbReference type="HOGENOM" id="CLU_1572074_0_0_1"/>
<reference evidence="2" key="3">
    <citation type="submission" date="2015-06" db="UniProtKB">
        <authorList>
            <consortium name="EnsemblMetazoa"/>
        </authorList>
    </citation>
    <scope>IDENTIFICATION</scope>
</reference>
<sequence length="170" mass="20010">MNATHKTPPPFALEGKEDRIEAFQLWKQRMDIFSQTTEKTQDKLVPYIVKSLDDAGLKAYNVFQLSEEDKKNPAKIYEKFEELLNISRPNFRAERLDYFYMRQQKGETLDAFYIRCREKAKTCDFEPEEEKEFFLILLVASTPLKDMTGNKSLMTMEALVCCSRRVRKSP</sequence>
<dbReference type="EMBL" id="AMQN01041154">
    <property type="status" value="NOT_ANNOTATED_CDS"/>
    <property type="molecule type" value="Genomic_DNA"/>
</dbReference>
<keyword evidence="3" id="KW-1185">Reference proteome</keyword>
<gene>
    <name evidence="1" type="ORF">CAPTEDRAFT_208441</name>
</gene>
<dbReference type="Proteomes" id="UP000014760">
    <property type="component" value="Unassembled WGS sequence"/>
</dbReference>
<organism evidence="1">
    <name type="scientific">Capitella teleta</name>
    <name type="common">Polychaete worm</name>
    <dbReference type="NCBI Taxonomy" id="283909"/>
    <lineage>
        <taxon>Eukaryota</taxon>
        <taxon>Metazoa</taxon>
        <taxon>Spiralia</taxon>
        <taxon>Lophotrochozoa</taxon>
        <taxon>Annelida</taxon>
        <taxon>Polychaeta</taxon>
        <taxon>Sedentaria</taxon>
        <taxon>Scolecida</taxon>
        <taxon>Capitellidae</taxon>
        <taxon>Capitella</taxon>
    </lineage>
</organism>
<accession>R7UUU3</accession>